<evidence type="ECO:0000256" key="1">
    <source>
        <dbReference type="SAM" id="Phobius"/>
    </source>
</evidence>
<keyword evidence="1" id="KW-0472">Membrane</keyword>
<dbReference type="RefSeq" id="WP_012036330.1">
    <property type="nucleotide sequence ID" value="NC_009464.1"/>
</dbReference>
<accession>Q0W607</accession>
<organism evidence="2 3">
    <name type="scientific">Methanocella arvoryzae (strain DSM 22066 / NBRC 105507 / MRE50)</name>
    <dbReference type="NCBI Taxonomy" id="351160"/>
    <lineage>
        <taxon>Archaea</taxon>
        <taxon>Methanobacteriati</taxon>
        <taxon>Methanobacteriota</taxon>
        <taxon>Stenosarchaea group</taxon>
        <taxon>Methanomicrobia</taxon>
        <taxon>Methanocellales</taxon>
        <taxon>Methanocellaceae</taxon>
        <taxon>Methanocella</taxon>
    </lineage>
</organism>
<evidence type="ECO:0000313" key="2">
    <source>
        <dbReference type="EMBL" id="CAJ36186.1"/>
    </source>
</evidence>
<dbReference type="eggNOG" id="arCOG02436">
    <property type="taxonomic scope" value="Archaea"/>
</dbReference>
<keyword evidence="1" id="KW-0812">Transmembrane</keyword>
<feature type="transmembrane region" description="Helical" evidence="1">
    <location>
        <begin position="120"/>
        <end position="141"/>
    </location>
</feature>
<feature type="transmembrane region" description="Helical" evidence="1">
    <location>
        <begin position="20"/>
        <end position="37"/>
    </location>
</feature>
<feature type="transmembrane region" description="Helical" evidence="1">
    <location>
        <begin position="189"/>
        <end position="209"/>
    </location>
</feature>
<dbReference type="Proteomes" id="UP000000663">
    <property type="component" value="Chromosome"/>
</dbReference>
<keyword evidence="3" id="KW-1185">Reference proteome</keyword>
<dbReference type="AlphaFoldDB" id="Q0W607"/>
<name>Q0W607_METAR</name>
<evidence type="ECO:0008006" key="4">
    <source>
        <dbReference type="Google" id="ProtNLM"/>
    </source>
</evidence>
<keyword evidence="1" id="KW-1133">Transmembrane helix</keyword>
<protein>
    <recommendedName>
        <fullName evidence="4">ABC-type transport system, permease component</fullName>
    </recommendedName>
</protein>
<dbReference type="STRING" id="351160.RCIX815"/>
<evidence type="ECO:0000313" key="3">
    <source>
        <dbReference type="Proteomes" id="UP000000663"/>
    </source>
</evidence>
<sequence>MRNIGVIAVNEYTNLLRSKLILVIGAIYVLLFVKVMIEIQAPGNEAYSQTLSMIHMMGVGDSDYYTSVLLWNIGYVLWYYGAFFGMVLGVYTVAAERYNNTLNTLTVKPLYRDTILNGKLLGCSLFILSIFVLSILIYTGYIQFFWGGSFISLAEGYFVRLPIIALISLLYVLFFFSLSMLISLIVTDLAFALILSMMVKCFFVDALSVEISGKLTTLLGMNFNTGNPFHDFIPNGIMSSIFKKPIESNNILRPSNDLILALSESMPNVVKLLLYVVILVIISYIIFLRRDVA</sequence>
<dbReference type="KEGG" id="rci:RCIX815"/>
<dbReference type="EMBL" id="AM114193">
    <property type="protein sequence ID" value="CAJ36186.1"/>
    <property type="molecule type" value="Genomic_DNA"/>
</dbReference>
<feature type="transmembrane region" description="Helical" evidence="1">
    <location>
        <begin position="77"/>
        <end position="99"/>
    </location>
</feature>
<feature type="transmembrane region" description="Helical" evidence="1">
    <location>
        <begin position="272"/>
        <end position="288"/>
    </location>
</feature>
<proteinExistence type="predicted"/>
<dbReference type="GeneID" id="5144634"/>
<dbReference type="Pfam" id="PF12679">
    <property type="entry name" value="ABC2_membrane_2"/>
    <property type="match status" value="1"/>
</dbReference>
<feature type="transmembrane region" description="Helical" evidence="1">
    <location>
        <begin position="161"/>
        <end position="182"/>
    </location>
</feature>
<dbReference type="GO" id="GO:0005886">
    <property type="term" value="C:plasma membrane"/>
    <property type="evidence" value="ECO:0007669"/>
    <property type="project" value="UniProtKB-SubCell"/>
</dbReference>
<gene>
    <name evidence="2" type="ORF">RCIX815</name>
</gene>
<dbReference type="PANTHER" id="PTHR43471">
    <property type="entry name" value="ABC TRANSPORTER PERMEASE"/>
    <property type="match status" value="1"/>
</dbReference>
<dbReference type="GO" id="GO:0140359">
    <property type="term" value="F:ABC-type transporter activity"/>
    <property type="evidence" value="ECO:0007669"/>
    <property type="project" value="InterPro"/>
</dbReference>
<reference evidence="2 3" key="1">
    <citation type="journal article" date="2006" name="Science">
        <title>Genome of rice cluster I archaea -- the key methane producers in the rice rhizosphere.</title>
        <authorList>
            <person name="Erkel C."/>
            <person name="Kube M."/>
            <person name="Reinhardt R."/>
            <person name="Liesack W."/>
        </authorList>
    </citation>
    <scope>NUCLEOTIDE SEQUENCE [LARGE SCALE GENOMIC DNA]</scope>
    <source>
        <strain evidence="3">DSM 22066 / NBRC 105507 / MRE50</strain>
    </source>
</reference>